<organism evidence="2 3">
    <name type="scientific">Durusdinium trenchii</name>
    <dbReference type="NCBI Taxonomy" id="1381693"/>
    <lineage>
        <taxon>Eukaryota</taxon>
        <taxon>Sar</taxon>
        <taxon>Alveolata</taxon>
        <taxon>Dinophyceae</taxon>
        <taxon>Suessiales</taxon>
        <taxon>Symbiodiniaceae</taxon>
        <taxon>Durusdinium</taxon>
    </lineage>
</organism>
<accession>A0ABP0LTT1</accession>
<reference evidence="2 3" key="1">
    <citation type="submission" date="2024-02" db="EMBL/GenBank/DDBJ databases">
        <authorList>
            <person name="Chen Y."/>
            <person name="Shah S."/>
            <person name="Dougan E. K."/>
            <person name="Thang M."/>
            <person name="Chan C."/>
        </authorList>
    </citation>
    <scope>NUCLEOTIDE SEQUENCE [LARGE SCALE GENOMIC DNA]</scope>
</reference>
<gene>
    <name evidence="2" type="ORF">CCMP2556_LOCUS22398</name>
</gene>
<sequence length="927" mass="103554">MRVFRWEKRSQPWRPPKRAHGAMQRPPGRLQQQLQDAVTQELPVRQLQQLLSRCASAREYPSRETSEGMASLLVWEDFKTLLGLAHAVMLLQRGATRRQAEVMVPLRDSLLHLAEARVQHLEPSEIRPLTSSLASLPGSRNFLVSAAARWRSPTEVLQPKEWSLVMNAFARGGLPTASAQALLQQNLEMLEDVMIEKTWSARDVSLLCNALHRLRPTTSEAERLHRFYARVLGSWAMDPPDCGPQDLAQLASSLAAVSQKYRSEVVHGFRVLLQPWTTGMAKELSWGVSLEGLCALLNALERLALLDLSLAISPAAVQRVSHAKLSASHLGHLCYIFSRWLEPKWASEAGDSLEPRGVHAQAPAPAACEMRALRVQVLELFKSTLCPAIVELASTFQRPKNVALTALALARLCRSTKDEKDEKVQRLSHEVAESLCQQSLLDRAEQSDSDSLQWCNWQSLDLAQLAESLSALLTSRMDVKLPAVATLLSSISKYLLEEVENMPIQQAIRIGAAVAPTLDGPEVCHRLAQVVAEIKFDLPIPAAALWLRTLQLLEMNEASLWQPLVWQLHRRLASTNEETRNNVERHEWSLRSASRVLGALERHSYSLDMRLGGFRHVQDGSVLFIYAKAADLLLSEGLDTSAPAALSVAELLLRTEWHQPWREWILDRVAFAALKMNVMWPKYAQKHAREMLWMRHVFLLCRLATLDVYQRGVQRSLRRAFGAFSDFDPFFADSRVEADEIGPNERREAMDSSQLCRVLAACGAAGFDLASFAFVPQKSWQAALLFPAAASSRQREITTIWNESMLEMVLDGLTTENASELSLAALLFRMKHEDHGGSDGSGSSWGNVVRAVSAVLLEALSRAEESPEVIVTLQYLRFEGLQTVEVAIATASSKLLLLHRLELRLKKPELCKPELANAQPTLPHGVQ</sequence>
<dbReference type="EMBL" id="CAXAMN010013880">
    <property type="protein sequence ID" value="CAK9041899.1"/>
    <property type="molecule type" value="Genomic_DNA"/>
</dbReference>
<proteinExistence type="predicted"/>
<dbReference type="Proteomes" id="UP001642484">
    <property type="component" value="Unassembled WGS sequence"/>
</dbReference>
<feature type="region of interest" description="Disordered" evidence="1">
    <location>
        <begin position="1"/>
        <end position="28"/>
    </location>
</feature>
<keyword evidence="3" id="KW-1185">Reference proteome</keyword>
<name>A0ABP0LTT1_9DINO</name>
<evidence type="ECO:0000256" key="1">
    <source>
        <dbReference type="SAM" id="MobiDB-lite"/>
    </source>
</evidence>
<evidence type="ECO:0000313" key="3">
    <source>
        <dbReference type="Proteomes" id="UP001642484"/>
    </source>
</evidence>
<evidence type="ECO:0000313" key="2">
    <source>
        <dbReference type="EMBL" id="CAK9041899.1"/>
    </source>
</evidence>
<comment type="caution">
    <text evidence="2">The sequence shown here is derived from an EMBL/GenBank/DDBJ whole genome shotgun (WGS) entry which is preliminary data.</text>
</comment>
<protein>
    <submittedName>
        <fullName evidence="2">Uncharacterized protein</fullName>
    </submittedName>
</protein>
<feature type="compositionally biased region" description="Basic and acidic residues" evidence="1">
    <location>
        <begin position="1"/>
        <end position="10"/>
    </location>
</feature>